<dbReference type="Pfam" id="PF01022">
    <property type="entry name" value="HTH_5"/>
    <property type="match status" value="1"/>
</dbReference>
<dbReference type="NCBIfam" id="NF033788">
    <property type="entry name" value="HTH_metalloreg"/>
    <property type="match status" value="1"/>
</dbReference>
<keyword evidence="3" id="KW-0804">Transcription</keyword>
<evidence type="ECO:0000256" key="3">
    <source>
        <dbReference type="ARBA" id="ARBA00023163"/>
    </source>
</evidence>
<dbReference type="PANTHER" id="PTHR43132:SF6">
    <property type="entry name" value="HTH-TYPE TRANSCRIPTIONAL REPRESSOR CZRA"/>
    <property type="match status" value="1"/>
</dbReference>
<name>A0A8B6MC61_METTU</name>
<dbReference type="InterPro" id="IPR036390">
    <property type="entry name" value="WH_DNA-bd_sf"/>
</dbReference>
<dbReference type="GO" id="GO:0003700">
    <property type="term" value="F:DNA-binding transcription factor activity"/>
    <property type="evidence" value="ECO:0007669"/>
    <property type="project" value="InterPro"/>
</dbReference>
<dbReference type="CDD" id="cd00090">
    <property type="entry name" value="HTH_ARSR"/>
    <property type="match status" value="1"/>
</dbReference>
<dbReference type="InterPro" id="IPR001845">
    <property type="entry name" value="HTH_ArsR_DNA-bd_dom"/>
</dbReference>
<organism evidence="5 6">
    <name type="scientific">Methylocella tundrae</name>
    <dbReference type="NCBI Taxonomy" id="227605"/>
    <lineage>
        <taxon>Bacteria</taxon>
        <taxon>Pseudomonadati</taxon>
        <taxon>Pseudomonadota</taxon>
        <taxon>Alphaproteobacteria</taxon>
        <taxon>Hyphomicrobiales</taxon>
        <taxon>Beijerinckiaceae</taxon>
        <taxon>Methylocella</taxon>
    </lineage>
</organism>
<dbReference type="PRINTS" id="PR00778">
    <property type="entry name" value="HTHARSR"/>
</dbReference>
<sequence>MFSLCLHYEAGQAQHFLLSAAARSLSIGKVMRMSDHGAENVFARLRWPATDGRPVCPHCDCASCYDCHRGDQRRWRCKACCRDFSVTSGTLFAWHKLPLKTYLLAIVAFCNEVKGKSMLAVDIVVHRLRQQQNLRTVESRNVCHARFYRATLCRGIRIVRLSSLPGICTRALTRADAGHLTHTTDNTNLATMNLDEFASRAGNAETFLKALANRHRLMILCELHKGEQSVGVLHEAIGLSQSALSQHLARLREDDLVRTRRESQTIYYSLASEEAQQVIALLYNLFCSPGCK</sequence>
<evidence type="ECO:0000313" key="6">
    <source>
        <dbReference type="Proteomes" id="UP000485880"/>
    </source>
</evidence>
<dbReference type="PANTHER" id="PTHR43132">
    <property type="entry name" value="ARSENICAL RESISTANCE OPERON REPRESSOR ARSR-RELATED"/>
    <property type="match status" value="1"/>
</dbReference>
<reference evidence="5 6" key="1">
    <citation type="submission" date="2019-05" db="EMBL/GenBank/DDBJ databases">
        <authorList>
            <person name="Farhan Ul Haque M."/>
        </authorList>
    </citation>
    <scope>NUCLEOTIDE SEQUENCE [LARGE SCALE GENOMIC DNA]</scope>
    <source>
        <strain evidence="5">2</strain>
    </source>
</reference>
<dbReference type="Proteomes" id="UP000485880">
    <property type="component" value="Unassembled WGS sequence"/>
</dbReference>
<proteinExistence type="predicted"/>
<dbReference type="InterPro" id="IPR036388">
    <property type="entry name" value="WH-like_DNA-bd_sf"/>
</dbReference>
<accession>A0A8B6MC61</accession>
<dbReference type="InterPro" id="IPR024442">
    <property type="entry name" value="Transposase_Zn_ribbon"/>
</dbReference>
<dbReference type="SMART" id="SM00418">
    <property type="entry name" value="HTH_ARSR"/>
    <property type="match status" value="1"/>
</dbReference>
<feature type="domain" description="HTH arsR-type" evidence="4">
    <location>
        <begin position="194"/>
        <end position="290"/>
    </location>
</feature>
<dbReference type="InterPro" id="IPR051011">
    <property type="entry name" value="Metal_resp_trans_reg"/>
</dbReference>
<evidence type="ECO:0000256" key="1">
    <source>
        <dbReference type="ARBA" id="ARBA00023015"/>
    </source>
</evidence>
<protein>
    <submittedName>
        <fullName evidence="5">Transcriptional activator HlyU (Modular protein)</fullName>
    </submittedName>
</protein>
<keyword evidence="6" id="KW-1185">Reference proteome</keyword>
<dbReference type="SUPFAM" id="SSF46785">
    <property type="entry name" value="Winged helix' DNA-binding domain"/>
    <property type="match status" value="1"/>
</dbReference>
<dbReference type="PROSITE" id="PS50987">
    <property type="entry name" value="HTH_ARSR_2"/>
    <property type="match status" value="1"/>
</dbReference>
<dbReference type="Gene3D" id="1.10.10.10">
    <property type="entry name" value="Winged helix-like DNA-binding domain superfamily/Winged helix DNA-binding domain"/>
    <property type="match status" value="1"/>
</dbReference>
<evidence type="ECO:0000313" key="5">
    <source>
        <dbReference type="EMBL" id="VTZ51678.1"/>
    </source>
</evidence>
<dbReference type="InterPro" id="IPR011991">
    <property type="entry name" value="ArsR-like_HTH"/>
</dbReference>
<keyword evidence="1" id="KW-0805">Transcription regulation</keyword>
<dbReference type="EMBL" id="CABFMQ020000106">
    <property type="protein sequence ID" value="VTZ51678.1"/>
    <property type="molecule type" value="Genomic_DNA"/>
</dbReference>
<keyword evidence="2" id="KW-0238">DNA-binding</keyword>
<dbReference type="AlphaFoldDB" id="A0A8B6MC61"/>
<evidence type="ECO:0000256" key="2">
    <source>
        <dbReference type="ARBA" id="ARBA00023125"/>
    </source>
</evidence>
<evidence type="ECO:0000259" key="4">
    <source>
        <dbReference type="PROSITE" id="PS50987"/>
    </source>
</evidence>
<comment type="caution">
    <text evidence="5">The sequence shown here is derived from an EMBL/GenBank/DDBJ whole genome shotgun (WGS) entry which is preliminary data.</text>
</comment>
<gene>
    <name evidence="5" type="ORF">MPC4_470002</name>
</gene>
<dbReference type="GO" id="GO:0003677">
    <property type="term" value="F:DNA binding"/>
    <property type="evidence" value="ECO:0007669"/>
    <property type="project" value="UniProtKB-KW"/>
</dbReference>
<dbReference type="Pfam" id="PF12760">
    <property type="entry name" value="Zn_ribbon_IS1595"/>
    <property type="match status" value="1"/>
</dbReference>